<protein>
    <submittedName>
        <fullName evidence="1">Uncharacterized protein</fullName>
    </submittedName>
</protein>
<sequence length="93" mass="10753">MKLPPPSPYDAVSLYFPTWFQLMMQLPHQALALLDQYLLTLQAHGTVYDQTNFLMCYFKCRVVIATRQAGDNKRECILIFSSFLDVSVSEKLM</sequence>
<reference evidence="1" key="1">
    <citation type="journal article" date="2019" name="bioRxiv">
        <title>The Genome of the Zebra Mussel, Dreissena polymorpha: A Resource for Invasive Species Research.</title>
        <authorList>
            <person name="McCartney M.A."/>
            <person name="Auch B."/>
            <person name="Kono T."/>
            <person name="Mallez S."/>
            <person name="Zhang Y."/>
            <person name="Obille A."/>
            <person name="Becker A."/>
            <person name="Abrahante J.E."/>
            <person name="Garbe J."/>
            <person name="Badalamenti J.P."/>
            <person name="Herman A."/>
            <person name="Mangelson H."/>
            <person name="Liachko I."/>
            <person name="Sullivan S."/>
            <person name="Sone E.D."/>
            <person name="Koren S."/>
            <person name="Silverstein K.A.T."/>
            <person name="Beckman K.B."/>
            <person name="Gohl D.M."/>
        </authorList>
    </citation>
    <scope>NUCLEOTIDE SEQUENCE</scope>
    <source>
        <strain evidence="1">Duluth1</strain>
        <tissue evidence="1">Whole animal</tissue>
    </source>
</reference>
<dbReference type="Proteomes" id="UP000828390">
    <property type="component" value="Unassembled WGS sequence"/>
</dbReference>
<name>A0A9D4FC14_DREPO</name>
<accession>A0A9D4FC14</accession>
<dbReference type="EMBL" id="JAIWYP010000007">
    <property type="protein sequence ID" value="KAH3793796.1"/>
    <property type="molecule type" value="Genomic_DNA"/>
</dbReference>
<evidence type="ECO:0000313" key="2">
    <source>
        <dbReference type="Proteomes" id="UP000828390"/>
    </source>
</evidence>
<reference evidence="1" key="2">
    <citation type="submission" date="2020-11" db="EMBL/GenBank/DDBJ databases">
        <authorList>
            <person name="McCartney M.A."/>
            <person name="Auch B."/>
            <person name="Kono T."/>
            <person name="Mallez S."/>
            <person name="Becker A."/>
            <person name="Gohl D.M."/>
            <person name="Silverstein K.A.T."/>
            <person name="Koren S."/>
            <person name="Bechman K.B."/>
            <person name="Herman A."/>
            <person name="Abrahante J.E."/>
            <person name="Garbe J."/>
        </authorList>
    </citation>
    <scope>NUCLEOTIDE SEQUENCE</scope>
    <source>
        <strain evidence="1">Duluth1</strain>
        <tissue evidence="1">Whole animal</tissue>
    </source>
</reference>
<gene>
    <name evidence="1" type="ORF">DPMN_147318</name>
</gene>
<comment type="caution">
    <text evidence="1">The sequence shown here is derived from an EMBL/GenBank/DDBJ whole genome shotgun (WGS) entry which is preliminary data.</text>
</comment>
<keyword evidence="2" id="KW-1185">Reference proteome</keyword>
<dbReference type="AlphaFoldDB" id="A0A9D4FC14"/>
<organism evidence="1 2">
    <name type="scientific">Dreissena polymorpha</name>
    <name type="common">Zebra mussel</name>
    <name type="synonym">Mytilus polymorpha</name>
    <dbReference type="NCBI Taxonomy" id="45954"/>
    <lineage>
        <taxon>Eukaryota</taxon>
        <taxon>Metazoa</taxon>
        <taxon>Spiralia</taxon>
        <taxon>Lophotrochozoa</taxon>
        <taxon>Mollusca</taxon>
        <taxon>Bivalvia</taxon>
        <taxon>Autobranchia</taxon>
        <taxon>Heteroconchia</taxon>
        <taxon>Euheterodonta</taxon>
        <taxon>Imparidentia</taxon>
        <taxon>Neoheterodontei</taxon>
        <taxon>Myida</taxon>
        <taxon>Dreissenoidea</taxon>
        <taxon>Dreissenidae</taxon>
        <taxon>Dreissena</taxon>
    </lineage>
</organism>
<proteinExistence type="predicted"/>
<evidence type="ECO:0000313" key="1">
    <source>
        <dbReference type="EMBL" id="KAH3793796.1"/>
    </source>
</evidence>